<dbReference type="GO" id="GO:0006897">
    <property type="term" value="P:endocytosis"/>
    <property type="evidence" value="ECO:0007669"/>
    <property type="project" value="TreeGrafter"/>
</dbReference>
<comment type="similarity">
    <text evidence="1">Belongs to the HEATR5 family.</text>
</comment>
<dbReference type="SUPFAM" id="SSF48371">
    <property type="entry name" value="ARM repeat"/>
    <property type="match status" value="3"/>
</dbReference>
<proteinExistence type="inferred from homology"/>
<dbReference type="GO" id="GO:0005794">
    <property type="term" value="C:Golgi apparatus"/>
    <property type="evidence" value="ECO:0007669"/>
    <property type="project" value="TreeGrafter"/>
</dbReference>
<dbReference type="EMBL" id="KN847987">
    <property type="protein sequence ID" value="KIR45743.1"/>
    <property type="molecule type" value="Genomic_DNA"/>
</dbReference>
<dbReference type="GO" id="GO:0042147">
    <property type="term" value="P:retrograde transport, endosome to Golgi"/>
    <property type="evidence" value="ECO:0007669"/>
    <property type="project" value="TreeGrafter"/>
</dbReference>
<reference evidence="5" key="1">
    <citation type="submission" date="2015-01" db="EMBL/GenBank/DDBJ databases">
        <title>The Genome Sequence of Cryptococcus gattii CA1280.</title>
        <authorList>
            <consortium name="The Broad Institute Genomics Platform"/>
            <person name="Cuomo C."/>
            <person name="Litvintseva A."/>
            <person name="Chen Y."/>
            <person name="Heitman J."/>
            <person name="Sun S."/>
            <person name="Springer D."/>
            <person name="Dromer F."/>
            <person name="Young S."/>
            <person name="Zeng Q."/>
            <person name="Gargeya S."/>
            <person name="Abouelleil A."/>
            <person name="Alvarado L."/>
            <person name="Chapman S.B."/>
            <person name="Gainer-Dewar J."/>
            <person name="Goldberg J."/>
            <person name="Griggs A."/>
            <person name="Gujja S."/>
            <person name="Hansen M."/>
            <person name="Howarth C."/>
            <person name="Imamovic A."/>
            <person name="Larimer J."/>
            <person name="Murphy C."/>
            <person name="Naylor J."/>
            <person name="Pearson M."/>
            <person name="Priest M."/>
            <person name="Roberts A."/>
            <person name="Saif S."/>
            <person name="Shea T."/>
            <person name="Sykes S."/>
            <person name="Wortman J."/>
            <person name="Nusbaum C."/>
            <person name="Birren B."/>
        </authorList>
    </citation>
    <scope>NUCLEOTIDE SEQUENCE [LARGE SCALE GENOMIC DNA]</scope>
    <source>
        <strain evidence="5">CA1280</strain>
    </source>
</reference>
<organism evidence="5">
    <name type="scientific">Cryptococcus bacillisporus CA1280</name>
    <dbReference type="NCBI Taxonomy" id="1296109"/>
    <lineage>
        <taxon>Eukaryota</taxon>
        <taxon>Fungi</taxon>
        <taxon>Dikarya</taxon>
        <taxon>Basidiomycota</taxon>
        <taxon>Agaricomycotina</taxon>
        <taxon>Tremellomycetes</taxon>
        <taxon>Tremellales</taxon>
        <taxon>Cryptococcaceae</taxon>
        <taxon>Cryptococcus</taxon>
        <taxon>Cryptococcus gattii species complex</taxon>
    </lineage>
</organism>
<sequence length="2038" mass="220129">MPHISPDVLRVEESRFTGDGSDLSLLHWLRQTEQAIETIDPGDLSIQIQSLHAFFLKLILPNPNPTLPKPGRPIRHLVTRCVVKLHQRVESRSLFDFVQALVKAVSDGGSKGMNTAENLGRVASWYCIGEVIKEHGKNMMSFMAEICTSSLKVFKNTNLSVLLRTQAMVAFSRSLHSAGKALPDALVKDLLKSLRSGLQDKALSVQRACAGTFISLHLYTPAVQLQPTLDMVAPISFKSLETADHLTRREFSRMLAHFLAATQVPGSGVVPELSRKSKTETEEQSGEPTVMTSAAEDRTSRTLFTTQEMLKYLSTPYNKPQSSRKLRNAIIDVYTTLFTTLGGEYVEARYGEIVKHIMDEIVLPQRGGRYEVLMTRQVAKILLRDLIGERLLSEPGQVSAIRELTVNYLKRWQPTLLPGQPRMNKNVLIVVLREIAGLLEQLGNAPAQIIELLAEPLVRLLAHESYSVRLSAAFTLRRFCTTNPSQLPRLLSILIADIEKDLNHLSSPTAPKEIAPRLIGKAFGLSALIAISPARPLYVSHDVPTKVFDLAVSLLKRAGDHEIPQASTEIQVAWYLVTGLMSLGPSFVKLHLPQLLVLWRNALPKPSSKDISVGERGEAEWNFLLLVRECSLSAVLNFLDHNQSLVNIDVARRLATLFTNTLNYVNGFATAYAEALREQANSPNPSPVFTTRPSLVDREATLRRRVLQCFTALGPSSATESTQPALLQAAITVFADPENYSGSGAQAAIAAQAGNFGGIWHSADGYAFGVTSLARARDDYGKNGEEDEGEEGWLNRDRVEIELEEQLSRPILGSLEHDFLPLLAAQQPLSSPTPAPAQTGVIDAGLSLFSILFPHQNLEGQVQSLATLSSHMRSSKLEKNPGRKQAVVVNTVTALRKTLKGVEGSGGKARKVVGSAQVSEMIRSLLQDAIFDPSPSIRSTSAEALGLLSSLASPTHLSSQVQWLVDQVVTNRSPDARAGCALAFGAIYSSVGGLAGGPILKTIVNILMSLATDPHPVVHFYAMKALARVVDAANLSYEPYVPTTLGMLSNIYLLETHEPEGGSLGSVNLRGDLPAYQVICRILHALIGVLGPELQEPGKVRSLVFLLVHEFGEETDEGLAVEAIKCVQQFLMFAPTAIDIPKLVQTFRTHLASPRRPLKVASITALYQIVQRDPVLISKLGGNQLVEDLFGLLDDDPSIDGVKKVISSWLRGTGAALPSGWIDLCQRIMTRTAAQKAAARRTQQASAPATGPVFIDDEGESLGGGASTSTSSNALSSRWRTQLFALQCLHNIVVSVAEGNRPEHFDPVLARRIGANGRHMLWSRVGDLIRMAFSASAAGVMEVRIAGLVVLRDVIEKFSASPDPDFESALLLEQHQAPIAAALTPSFGSDSAPEVLSLAVQVCAVFVGSGVVKEVPRMGRILKLLTGALEQCKNGEMLSLGDMEELSPSAVIMLQISILTAWAELQISSIRQSYLTDVLKPYRWLLAPFWIGALRDYAQMRTDPEMGGLSGAVDSTAGLGREVLLPYYEQAVPKLLHAVAISFAINDPFAFGAMDGQRYDSPNPPTSLPSIRPEPSANFYIVYGLSFESLLKTIGDVSASSLASACLKAMQSLVKPVLSGTTVFDGQFFDELCTVCYRIAMSEPANVKNEAVEMMSSFATSRKGTGTMDSAQTRRVLAVVAFTLRQIVPTKEVIPSWNHVDSTQDKVNLLRSAFMAYAQIIECVEVSQKADMYAVGLYLFMGLLESESPVDLVGGCLGCLKVLVEGLVAAQVPGVSNGEKIVHGVVSACLSNVDDMRARVNPVANIKIKNNLLAVTLILAALPTGLKVSRNLVESVGYTIGHYLGAGIERPELGLTAIHCASTILSASLRLLPSPLGPNSPPAPSPVLQHSTLHLLPPMITYISDNVVAHATNPDYAPPLEGIQAVIKSLVSWSTGLPDEHKARGYGVVLPTLCLMLDPPGSTSQGQSASQLHGVAAAVLLGLAQSGPTAFKEATMAMKEGERGELEHAIRDAVGQKQGAANGGVAKERKGIELKSFG</sequence>
<dbReference type="PANTHER" id="PTHR21663:SF0">
    <property type="entry name" value="HEAT REPEAT-CONTAINING PROTEIN 5B"/>
    <property type="match status" value="1"/>
</dbReference>
<dbReference type="Pfam" id="PF20210">
    <property type="entry name" value="Laa1_Sip1_HTR5"/>
    <property type="match status" value="1"/>
</dbReference>
<evidence type="ECO:0000259" key="4">
    <source>
        <dbReference type="Pfam" id="PF25808"/>
    </source>
</evidence>
<dbReference type="GO" id="GO:0008104">
    <property type="term" value="P:intracellular protein localization"/>
    <property type="evidence" value="ECO:0007669"/>
    <property type="project" value="TreeGrafter"/>
</dbReference>
<feature type="repeat" description="HEAT" evidence="2">
    <location>
        <begin position="922"/>
        <end position="960"/>
    </location>
</feature>
<dbReference type="OrthoDB" id="192608at2759"/>
<dbReference type="HOGENOM" id="CLU_000503_0_0_1"/>
<dbReference type="InterPro" id="IPR057981">
    <property type="entry name" value="TPR_LAA1-like_C"/>
</dbReference>
<dbReference type="Pfam" id="PF25808">
    <property type="entry name" value="TPR_LAA1_C"/>
    <property type="match status" value="1"/>
</dbReference>
<evidence type="ECO:0000256" key="1">
    <source>
        <dbReference type="ARBA" id="ARBA00008304"/>
    </source>
</evidence>
<dbReference type="GO" id="GO:0016020">
    <property type="term" value="C:membrane"/>
    <property type="evidence" value="ECO:0007669"/>
    <property type="project" value="TreeGrafter"/>
</dbReference>
<evidence type="ECO:0000313" key="5">
    <source>
        <dbReference type="EMBL" id="KIR45743.1"/>
    </source>
</evidence>
<dbReference type="InterPro" id="IPR040108">
    <property type="entry name" value="Laa1/Sip1/HEATR5"/>
</dbReference>
<dbReference type="Gene3D" id="1.25.10.10">
    <property type="entry name" value="Leucine-rich Repeat Variant"/>
    <property type="match status" value="3"/>
</dbReference>
<evidence type="ECO:0000256" key="2">
    <source>
        <dbReference type="PROSITE-ProRule" id="PRU00103"/>
    </source>
</evidence>
<dbReference type="InterPro" id="IPR016024">
    <property type="entry name" value="ARM-type_fold"/>
</dbReference>
<dbReference type="PROSITE" id="PS50077">
    <property type="entry name" value="HEAT_REPEAT"/>
    <property type="match status" value="1"/>
</dbReference>
<feature type="domain" description="LAA1-like C-terminal TPR repeats" evidence="4">
    <location>
        <begin position="1849"/>
        <end position="2021"/>
    </location>
</feature>
<name>A0A0D0UBU7_CRYGA</name>
<gene>
    <name evidence="5" type="ORF">I312_05105</name>
</gene>
<dbReference type="GO" id="GO:0005829">
    <property type="term" value="C:cytosol"/>
    <property type="evidence" value="ECO:0007669"/>
    <property type="project" value="GOC"/>
</dbReference>
<accession>A0A0D0UBU7</accession>
<protein>
    <submittedName>
        <fullName evidence="5">Clathrin-coated vesicle protein</fullName>
    </submittedName>
</protein>
<dbReference type="GO" id="GO:0030139">
    <property type="term" value="C:endocytic vesicle"/>
    <property type="evidence" value="ECO:0007669"/>
    <property type="project" value="TreeGrafter"/>
</dbReference>
<dbReference type="InterPro" id="IPR011989">
    <property type="entry name" value="ARM-like"/>
</dbReference>
<evidence type="ECO:0000256" key="3">
    <source>
        <dbReference type="SAM" id="MobiDB-lite"/>
    </source>
</evidence>
<feature type="region of interest" description="Disordered" evidence="3">
    <location>
        <begin position="268"/>
        <end position="295"/>
    </location>
</feature>
<dbReference type="PANTHER" id="PTHR21663">
    <property type="entry name" value="HYPOTHETICAL HEAT DOMAIN-CONTAINING"/>
    <property type="match status" value="1"/>
</dbReference>
<dbReference type="InterPro" id="IPR046837">
    <property type="entry name" value="Laa1/Sip1/HEATR5-like_HEAT"/>
</dbReference>
<dbReference type="InterPro" id="IPR021133">
    <property type="entry name" value="HEAT_type_2"/>
</dbReference>